<evidence type="ECO:0000313" key="3">
    <source>
        <dbReference type="Proteomes" id="UP000800094"/>
    </source>
</evidence>
<feature type="region of interest" description="Disordered" evidence="1">
    <location>
        <begin position="139"/>
        <end position="163"/>
    </location>
</feature>
<organism evidence="2 3">
    <name type="scientific">Trematosphaeria pertusa</name>
    <dbReference type="NCBI Taxonomy" id="390896"/>
    <lineage>
        <taxon>Eukaryota</taxon>
        <taxon>Fungi</taxon>
        <taxon>Dikarya</taxon>
        <taxon>Ascomycota</taxon>
        <taxon>Pezizomycotina</taxon>
        <taxon>Dothideomycetes</taxon>
        <taxon>Pleosporomycetidae</taxon>
        <taxon>Pleosporales</taxon>
        <taxon>Massarineae</taxon>
        <taxon>Trematosphaeriaceae</taxon>
        <taxon>Trematosphaeria</taxon>
    </lineage>
</organism>
<evidence type="ECO:0000256" key="1">
    <source>
        <dbReference type="SAM" id="MobiDB-lite"/>
    </source>
</evidence>
<dbReference type="GeneID" id="54573286"/>
<name>A0A6A6IXA7_9PLEO</name>
<dbReference type="Proteomes" id="UP000800094">
    <property type="component" value="Unassembled WGS sequence"/>
</dbReference>
<keyword evidence="3" id="KW-1185">Reference proteome</keyword>
<dbReference type="RefSeq" id="XP_033690028.1">
    <property type="nucleotide sequence ID" value="XM_033819956.1"/>
</dbReference>
<dbReference type="AlphaFoldDB" id="A0A6A6IXA7"/>
<protein>
    <submittedName>
        <fullName evidence="2">Uncharacterized protein</fullName>
    </submittedName>
</protein>
<reference evidence="2" key="1">
    <citation type="journal article" date="2020" name="Stud. Mycol.">
        <title>101 Dothideomycetes genomes: a test case for predicting lifestyles and emergence of pathogens.</title>
        <authorList>
            <person name="Haridas S."/>
            <person name="Albert R."/>
            <person name="Binder M."/>
            <person name="Bloem J."/>
            <person name="Labutti K."/>
            <person name="Salamov A."/>
            <person name="Andreopoulos B."/>
            <person name="Baker S."/>
            <person name="Barry K."/>
            <person name="Bills G."/>
            <person name="Bluhm B."/>
            <person name="Cannon C."/>
            <person name="Castanera R."/>
            <person name="Culley D."/>
            <person name="Daum C."/>
            <person name="Ezra D."/>
            <person name="Gonzalez J."/>
            <person name="Henrissat B."/>
            <person name="Kuo A."/>
            <person name="Liang C."/>
            <person name="Lipzen A."/>
            <person name="Lutzoni F."/>
            <person name="Magnuson J."/>
            <person name="Mondo S."/>
            <person name="Nolan M."/>
            <person name="Ohm R."/>
            <person name="Pangilinan J."/>
            <person name="Park H.-J."/>
            <person name="Ramirez L."/>
            <person name="Alfaro M."/>
            <person name="Sun H."/>
            <person name="Tritt A."/>
            <person name="Yoshinaga Y."/>
            <person name="Zwiers L.-H."/>
            <person name="Turgeon B."/>
            <person name="Goodwin S."/>
            <person name="Spatafora J."/>
            <person name="Crous P."/>
            <person name="Grigoriev I."/>
        </authorList>
    </citation>
    <scope>NUCLEOTIDE SEQUENCE</scope>
    <source>
        <strain evidence="2">CBS 122368</strain>
    </source>
</reference>
<proteinExistence type="predicted"/>
<sequence>MPRRPFLRPCLLQFTTRIPDFADLGPPYRHTSRTGRCYTRSTLNFYDRLHAETERRIVCRPQRGVAAGPDSIFLDRISCIALAERSPHAFQNFATNERRKASSYHFLTGQLYRCSSIHLPHRMSVAHCLTPSDTISLNSDRHPDAGGRSLHRAQGENTFRRKT</sequence>
<gene>
    <name evidence="2" type="ORF">BU26DRAFT_149714</name>
</gene>
<accession>A0A6A6IXA7</accession>
<evidence type="ECO:0000313" key="2">
    <source>
        <dbReference type="EMBL" id="KAF2255024.1"/>
    </source>
</evidence>
<dbReference type="EMBL" id="ML987190">
    <property type="protein sequence ID" value="KAF2255024.1"/>
    <property type="molecule type" value="Genomic_DNA"/>
</dbReference>